<accession>A0ABW8LXW1</accession>
<proteinExistence type="predicted"/>
<feature type="region of interest" description="Disordered" evidence="1">
    <location>
        <begin position="197"/>
        <end position="218"/>
    </location>
</feature>
<feature type="chain" id="PRO_5046481421" description="Lipoprotein" evidence="2">
    <location>
        <begin position="19"/>
        <end position="218"/>
    </location>
</feature>
<reference evidence="3 4" key="1">
    <citation type="submission" date="2024-11" db="EMBL/GenBank/DDBJ databases">
        <title>The Natural Products Discovery Center: Release of the First 8490 Sequenced Strains for Exploring Actinobacteria Biosynthetic Diversity.</title>
        <authorList>
            <person name="Kalkreuter E."/>
            <person name="Kautsar S.A."/>
            <person name="Yang D."/>
            <person name="Bader C.D."/>
            <person name="Teijaro C.N."/>
            <person name="Fluegel L."/>
            <person name="Davis C.M."/>
            <person name="Simpson J.R."/>
            <person name="Lauterbach L."/>
            <person name="Steele A.D."/>
            <person name="Gui C."/>
            <person name="Meng S."/>
            <person name="Li G."/>
            <person name="Viehrig K."/>
            <person name="Ye F."/>
            <person name="Su P."/>
            <person name="Kiefer A.F."/>
            <person name="Nichols A."/>
            <person name="Cepeda A.J."/>
            <person name="Yan W."/>
            <person name="Fan B."/>
            <person name="Jiang Y."/>
            <person name="Adhikari A."/>
            <person name="Zheng C.-J."/>
            <person name="Schuster L."/>
            <person name="Cowan T.M."/>
            <person name="Smanski M.J."/>
            <person name="Chevrette M.G."/>
            <person name="De Carvalho L.P.S."/>
            <person name="Shen B."/>
        </authorList>
    </citation>
    <scope>NUCLEOTIDE SEQUENCE [LARGE SCALE GENOMIC DNA]</scope>
    <source>
        <strain evidence="3 4">NPDC020863</strain>
    </source>
</reference>
<dbReference type="EMBL" id="JBJDQH010000014">
    <property type="protein sequence ID" value="MFK4270740.1"/>
    <property type="molecule type" value="Genomic_DNA"/>
</dbReference>
<comment type="caution">
    <text evidence="3">The sequence shown here is derived from an EMBL/GenBank/DDBJ whole genome shotgun (WGS) entry which is preliminary data.</text>
</comment>
<sequence>MKRGLTTALAAVAIMTGAAGCTSGGSDDAARGGSQNTAAKGQNIAAKKACADGTYTWLNVSRRPAVTDMAVATKLKRGGKVSTDGVETVARYTVSVRTQGATLPEKQSIRSLAQQAKPVVPLADRIGQTTAYDKDKDSSYGEAGVPGRYVMARAYDLVEADFRYACGDETVSSGHVVTWDDAGIEIILACGEKLDKKASGGAREAARLGCREGDPARA</sequence>
<feature type="signal peptide" evidence="2">
    <location>
        <begin position="1"/>
        <end position="18"/>
    </location>
</feature>
<keyword evidence="2" id="KW-0732">Signal</keyword>
<protein>
    <recommendedName>
        <fullName evidence="5">Lipoprotein</fullName>
    </recommendedName>
</protein>
<organism evidence="3 4">
    <name type="scientific">Streptomyces milbemycinicus</name>
    <dbReference type="NCBI Taxonomy" id="476552"/>
    <lineage>
        <taxon>Bacteria</taxon>
        <taxon>Bacillati</taxon>
        <taxon>Actinomycetota</taxon>
        <taxon>Actinomycetes</taxon>
        <taxon>Kitasatosporales</taxon>
        <taxon>Streptomycetaceae</taxon>
        <taxon>Streptomyces</taxon>
    </lineage>
</organism>
<evidence type="ECO:0000256" key="2">
    <source>
        <dbReference type="SAM" id="SignalP"/>
    </source>
</evidence>
<evidence type="ECO:0000313" key="4">
    <source>
        <dbReference type="Proteomes" id="UP001620295"/>
    </source>
</evidence>
<dbReference type="Proteomes" id="UP001620295">
    <property type="component" value="Unassembled WGS sequence"/>
</dbReference>
<gene>
    <name evidence="3" type="ORF">ACI2L5_38305</name>
</gene>
<evidence type="ECO:0008006" key="5">
    <source>
        <dbReference type="Google" id="ProtNLM"/>
    </source>
</evidence>
<dbReference type="PROSITE" id="PS51257">
    <property type="entry name" value="PROKAR_LIPOPROTEIN"/>
    <property type="match status" value="1"/>
</dbReference>
<dbReference type="RefSeq" id="WP_358627280.1">
    <property type="nucleotide sequence ID" value="NZ_JBFAEV010000001.1"/>
</dbReference>
<name>A0ABW8LXW1_9ACTN</name>
<keyword evidence="4" id="KW-1185">Reference proteome</keyword>
<evidence type="ECO:0000256" key="1">
    <source>
        <dbReference type="SAM" id="MobiDB-lite"/>
    </source>
</evidence>
<evidence type="ECO:0000313" key="3">
    <source>
        <dbReference type="EMBL" id="MFK4270740.1"/>
    </source>
</evidence>